<feature type="domain" description="SseB protein N-terminal" evidence="2">
    <location>
        <begin position="24"/>
        <end position="143"/>
    </location>
</feature>
<dbReference type="EMBL" id="BAAAZG010000051">
    <property type="protein sequence ID" value="GAA4094464.1"/>
    <property type="molecule type" value="Genomic_DNA"/>
</dbReference>
<proteinExistence type="predicted"/>
<gene>
    <name evidence="3" type="ORF">GCM10022214_66360</name>
</gene>
<accession>A0ABP7WRE1</accession>
<feature type="region of interest" description="Disordered" evidence="1">
    <location>
        <begin position="1"/>
        <end position="21"/>
    </location>
</feature>
<keyword evidence="4" id="KW-1185">Reference proteome</keyword>
<organism evidence="3 4">
    <name type="scientific">Actinomadura miaoliensis</name>
    <dbReference type="NCBI Taxonomy" id="430685"/>
    <lineage>
        <taxon>Bacteria</taxon>
        <taxon>Bacillati</taxon>
        <taxon>Actinomycetota</taxon>
        <taxon>Actinomycetes</taxon>
        <taxon>Streptosporangiales</taxon>
        <taxon>Thermomonosporaceae</taxon>
        <taxon>Actinomadura</taxon>
    </lineage>
</organism>
<protein>
    <submittedName>
        <fullName evidence="3">SseB family protein</fullName>
    </submittedName>
</protein>
<evidence type="ECO:0000313" key="4">
    <source>
        <dbReference type="Proteomes" id="UP001500683"/>
    </source>
</evidence>
<comment type="caution">
    <text evidence="3">The sequence shown here is derived from an EMBL/GenBank/DDBJ whole genome shotgun (WGS) entry which is preliminary data.</text>
</comment>
<name>A0ABP7WRE1_9ACTN</name>
<sequence length="233" mass="24676">MAVRDLTIPEPQFPGDDGSADPRLREALAGYAEGRLGEHAVLRELAGARLLIPVVAVLTEEEDVAPGELRREKSSDMALPTLVGADGRRGVLGFTSADTLKAWRPDARPVAVHARQACQAALDEGAQALVLDVAGPVPFAVDGIRLHLLAEGRPVPPPHEDPDVLAAVEAAFGPEEAVSGVRVGRGGEAELAISFAVRPGHDERDAVRRVSDRLAEMLRGRIVGGVELTVVRR</sequence>
<evidence type="ECO:0000259" key="2">
    <source>
        <dbReference type="Pfam" id="PF07179"/>
    </source>
</evidence>
<dbReference type="InterPro" id="IPR009839">
    <property type="entry name" value="SseB_N"/>
</dbReference>
<reference evidence="4" key="1">
    <citation type="journal article" date="2019" name="Int. J. Syst. Evol. Microbiol.">
        <title>The Global Catalogue of Microorganisms (GCM) 10K type strain sequencing project: providing services to taxonomists for standard genome sequencing and annotation.</title>
        <authorList>
            <consortium name="The Broad Institute Genomics Platform"/>
            <consortium name="The Broad Institute Genome Sequencing Center for Infectious Disease"/>
            <person name="Wu L."/>
            <person name="Ma J."/>
        </authorList>
    </citation>
    <scope>NUCLEOTIDE SEQUENCE [LARGE SCALE GENOMIC DNA]</scope>
    <source>
        <strain evidence="4">JCM 16702</strain>
    </source>
</reference>
<evidence type="ECO:0000256" key="1">
    <source>
        <dbReference type="SAM" id="MobiDB-lite"/>
    </source>
</evidence>
<dbReference type="Pfam" id="PF07179">
    <property type="entry name" value="SseB"/>
    <property type="match status" value="1"/>
</dbReference>
<dbReference type="Proteomes" id="UP001500683">
    <property type="component" value="Unassembled WGS sequence"/>
</dbReference>
<evidence type="ECO:0000313" key="3">
    <source>
        <dbReference type="EMBL" id="GAA4094464.1"/>
    </source>
</evidence>